<evidence type="ECO:0000256" key="1">
    <source>
        <dbReference type="ARBA" id="ARBA00022801"/>
    </source>
</evidence>
<reference evidence="5" key="1">
    <citation type="submission" date="2023-06" db="EMBL/GenBank/DDBJ databases">
        <title>Genome-scale phylogeny and comparative genomics of the fungal order Sordariales.</title>
        <authorList>
            <consortium name="Lawrence Berkeley National Laboratory"/>
            <person name="Hensen N."/>
            <person name="Bonometti L."/>
            <person name="Westerberg I."/>
            <person name="Brannstrom I.O."/>
            <person name="Guillou S."/>
            <person name="Cros-Aarteil S."/>
            <person name="Calhoun S."/>
            <person name="Haridas S."/>
            <person name="Kuo A."/>
            <person name="Mondo S."/>
            <person name="Pangilinan J."/>
            <person name="Riley R."/>
            <person name="LaButti K."/>
            <person name="Andreopoulos B."/>
            <person name="Lipzen A."/>
            <person name="Chen C."/>
            <person name="Yanf M."/>
            <person name="Daum C."/>
            <person name="Ng V."/>
            <person name="Clum A."/>
            <person name="Steindorff A."/>
            <person name="Ohm R."/>
            <person name="Martin F."/>
            <person name="Silar P."/>
            <person name="Natvig D."/>
            <person name="Lalanne C."/>
            <person name="Gautier V."/>
            <person name="Ament-velasquez S.L."/>
            <person name="Kruys A."/>
            <person name="Hutchinson M.I."/>
            <person name="Powell A.J."/>
            <person name="Barry K."/>
            <person name="Miller A.N."/>
            <person name="Grigoriev I.V."/>
            <person name="Debuchy R."/>
            <person name="Gladieux P."/>
            <person name="Thoren M.H."/>
            <person name="Johannesson H."/>
        </authorList>
    </citation>
    <scope>NUCLEOTIDE SEQUENCE</scope>
    <source>
        <strain evidence="5">SMH3187-1</strain>
    </source>
</reference>
<evidence type="ECO:0000256" key="3">
    <source>
        <dbReference type="SAM" id="MobiDB-lite"/>
    </source>
</evidence>
<dbReference type="AlphaFoldDB" id="A0AA40EXF3"/>
<feature type="chain" id="PRO_5041272736" evidence="4">
    <location>
        <begin position="18"/>
        <end position="276"/>
    </location>
</feature>
<proteinExistence type="predicted"/>
<evidence type="ECO:0000313" key="6">
    <source>
        <dbReference type="Proteomes" id="UP001172155"/>
    </source>
</evidence>
<evidence type="ECO:0000313" key="5">
    <source>
        <dbReference type="EMBL" id="KAK0747144.1"/>
    </source>
</evidence>
<dbReference type="InterPro" id="IPR000675">
    <property type="entry name" value="Cutinase/axe"/>
</dbReference>
<accession>A0AA40EXF3</accession>
<evidence type="ECO:0000256" key="2">
    <source>
        <dbReference type="ARBA" id="ARBA00023157"/>
    </source>
</evidence>
<keyword evidence="2" id="KW-1015">Disulfide bond</keyword>
<name>A0AA40EXF3_9PEZI</name>
<organism evidence="5 6">
    <name type="scientific">Schizothecium vesticola</name>
    <dbReference type="NCBI Taxonomy" id="314040"/>
    <lineage>
        <taxon>Eukaryota</taxon>
        <taxon>Fungi</taxon>
        <taxon>Dikarya</taxon>
        <taxon>Ascomycota</taxon>
        <taxon>Pezizomycotina</taxon>
        <taxon>Sordariomycetes</taxon>
        <taxon>Sordariomycetidae</taxon>
        <taxon>Sordariales</taxon>
        <taxon>Schizotheciaceae</taxon>
        <taxon>Schizothecium</taxon>
    </lineage>
</organism>
<sequence>MKLPPLPLLAFPLGVTAQLPPCPALHLILARASTEPHGPGFMGAVAHLIVQSVPNTTLSSVDYPATFSEYPRSQTLGVHELRRMIISHSARCPDTKLALLGFSQGGHVIMDVLCGRPENREGGWEGVEALGGMDIASCEPYTPVIREWCDAGDEFCDRGNSTKVHAGYFVRYMGAAAEFVVERYNASLPKRGEPTVSPPSPTVVSEGSMSGAEGLAVPGVRCKANPEPIAHPVFPLPRWILVRMLETLTRNSNTLRRPWYPNTKRMSIQPTRKRDA</sequence>
<keyword evidence="4" id="KW-0732">Signal</keyword>
<keyword evidence="6" id="KW-1185">Reference proteome</keyword>
<dbReference type="GO" id="GO:0052689">
    <property type="term" value="F:carboxylic ester hydrolase activity"/>
    <property type="evidence" value="ECO:0007669"/>
    <property type="project" value="UniProtKB-ARBA"/>
</dbReference>
<dbReference type="PANTHER" id="PTHR33630">
    <property type="entry name" value="CUTINASE RV1984C-RELATED-RELATED"/>
    <property type="match status" value="1"/>
</dbReference>
<feature type="region of interest" description="Disordered" evidence="3">
    <location>
        <begin position="190"/>
        <end position="210"/>
    </location>
</feature>
<dbReference type="InterPro" id="IPR029058">
    <property type="entry name" value="AB_hydrolase_fold"/>
</dbReference>
<comment type="caution">
    <text evidence="5">The sequence shown here is derived from an EMBL/GenBank/DDBJ whole genome shotgun (WGS) entry which is preliminary data.</text>
</comment>
<protein>
    <submittedName>
        <fullName evidence="5">Cutinase-domain-containing protein</fullName>
    </submittedName>
</protein>
<dbReference type="PANTHER" id="PTHR33630:SF9">
    <property type="entry name" value="CUTINASE 4"/>
    <property type="match status" value="1"/>
</dbReference>
<dbReference type="SUPFAM" id="SSF53474">
    <property type="entry name" value="alpha/beta-Hydrolases"/>
    <property type="match status" value="1"/>
</dbReference>
<dbReference type="Pfam" id="PF01083">
    <property type="entry name" value="Cutinase"/>
    <property type="match status" value="1"/>
</dbReference>
<dbReference type="Gene3D" id="3.40.50.1820">
    <property type="entry name" value="alpha/beta hydrolase"/>
    <property type="match status" value="2"/>
</dbReference>
<dbReference type="Proteomes" id="UP001172155">
    <property type="component" value="Unassembled WGS sequence"/>
</dbReference>
<feature type="signal peptide" evidence="4">
    <location>
        <begin position="1"/>
        <end position="17"/>
    </location>
</feature>
<feature type="region of interest" description="Disordered" evidence="3">
    <location>
        <begin position="254"/>
        <end position="276"/>
    </location>
</feature>
<dbReference type="SMART" id="SM01110">
    <property type="entry name" value="Cutinase"/>
    <property type="match status" value="1"/>
</dbReference>
<dbReference type="EMBL" id="JAUKUD010000004">
    <property type="protein sequence ID" value="KAK0747144.1"/>
    <property type="molecule type" value="Genomic_DNA"/>
</dbReference>
<evidence type="ECO:0000256" key="4">
    <source>
        <dbReference type="SAM" id="SignalP"/>
    </source>
</evidence>
<gene>
    <name evidence="5" type="ORF">B0T18DRAFT_391466</name>
</gene>
<keyword evidence="1" id="KW-0378">Hydrolase</keyword>